<evidence type="ECO:0000313" key="4">
    <source>
        <dbReference type="Proteomes" id="UP000001424"/>
    </source>
</evidence>
<dbReference type="STRING" id="243365.CV_1737"/>
<dbReference type="Gene3D" id="2.60.40.10">
    <property type="entry name" value="Immunoglobulins"/>
    <property type="match status" value="4"/>
</dbReference>
<protein>
    <recommendedName>
        <fullName evidence="2">Bacterial Ig-like domain-containing protein</fullName>
    </recommendedName>
</protein>
<reference evidence="3 4" key="1">
    <citation type="journal article" date="2003" name="Proc. Natl. Acad. Sci. U.S.A.">
        <title>The complete genome sequence of Chromobacterium violaceum reveals remarkable and exploitable bacterial adaptability.</title>
        <authorList>
            <person name="Vasconcelos A.T.R."/>
            <person name="de Almeida D.F."/>
            <person name="Almeida F.C."/>
            <person name="de Almeida L.G.P."/>
            <person name="de Almeida R."/>
            <person name="Goncalves J.A.A."/>
            <person name="Andrade E.M."/>
            <person name="Antonio R.V."/>
            <person name="Araripe J."/>
            <person name="de Araujo M.F.F."/>
            <person name="Filho S.A."/>
            <person name="Azevedo V."/>
            <person name="Batista A.J."/>
            <person name="Bataus L.A.M."/>
            <person name="Batista J.S."/>
            <person name="Belo A."/>
            <person name="vander Berg C."/>
            <person name="Blamey J."/>
            <person name="Bogo M."/>
            <person name="Bonato S."/>
            <person name="Bordignon J."/>
            <person name="Brito C.A."/>
            <person name="Brocchi M."/>
            <person name="Burity H.A."/>
            <person name="Camargo A.A."/>
            <person name="Cardoso D.D.P."/>
            <person name="Carneiro N.P."/>
            <person name="Carraro D.M."/>
            <person name="Carvalho C.M.B."/>
            <person name="Cascardo J.C.M."/>
            <person name="Cavada B.S."/>
            <person name="Chueire L.M.O."/>
            <person name="Pasa T.B.C."/>
            <person name="Duran N."/>
            <person name="Fagundes N."/>
            <person name="Falcao C.L."/>
            <person name="Fantinatti F."/>
            <person name="Farias I.P."/>
            <person name="Felipe M.S.S."/>
            <person name="Ferrari L.P."/>
            <person name="Ferro J.A."/>
            <person name="Ferro M.I.T."/>
            <person name="Franco G.R."/>
            <person name="Freitas N.S.A."/>
            <person name="Furlan L.R."/>
            <person name="Gazzinelli R.T."/>
            <person name="Gomes E.A."/>
            <person name="Goncalves P.R."/>
            <person name="Grangeiro T.B."/>
            <person name="Grattapaglia D."/>
            <person name="Grisard E.C."/>
            <person name="Guimaraes C.T."/>
            <person name="Hanna E.S."/>
            <person name="Hungria M."/>
            <person name="Jardim S.N."/>
            <person name="Laurino J."/>
            <person name="Leoi L.C.T."/>
            <person name="Fassarella L."/>
            <person name="Lima A."/>
            <person name="Loureiro M.F."/>
            <person name="Lyra M.C.P."/>
            <person name="Macedo M."/>
            <person name="Madeira H.M.F."/>
            <person name="Manfio G.P."/>
            <person name="Maranhao A.Q."/>
            <person name="Martins W.S."/>
            <person name="di Mauro S.M.Z."/>
            <person name="de Medeiros S.R.B."/>
            <person name="Meissner R.D.V."/>
            <person name="Menck C.F.M."/>
            <person name="Moreira M.A.M."/>
            <person name="Nascimento F.F."/>
            <person name="Nicolas M.F."/>
            <person name="Oliveira J.G."/>
            <person name="Oliveira S.C."/>
            <person name="Paixao R.F.C."/>
            <person name="Parente J.A."/>
            <person name="Pedrosa F.O."/>
            <person name="Pena S.J.D."/>
            <person name="Perreira J.O."/>
            <person name="Perreira M."/>
            <person name="Pinto L.S.R.C."/>
            <person name="Pinto L.S."/>
            <person name="Porto J.I.R."/>
            <person name="Potrich D.P."/>
            <person name="Neto C.E.R."/>
            <person name="Reis A.M.M."/>
            <person name="Rigo L.U."/>
            <person name="Rondinelli E."/>
            <person name="dos Santos E.B.P."/>
            <person name="Santos F.R."/>
            <person name="Schneider M.P.C."/>
            <person name="Seuanez H.N."/>
            <person name="Silva A.M.R."/>
            <person name="da Silva A.L.C."/>
            <person name="Silva D.W."/>
            <person name="Silva R."/>
            <person name="Simoes I.C."/>
            <person name="Simon D."/>
            <person name="Soares C.M.A."/>
            <person name="Soares R.B.A."/>
            <person name="Souza E.M."/>
            <person name="Souza K.R.L."/>
            <person name="Souza R.C."/>
            <person name="Steffens M.B.R."/>
            <person name="Steindel M."/>
            <person name="Teixeira S.R."/>
            <person name="Urmenyi T."/>
            <person name="Vettore A."/>
            <person name="Wassem R."/>
            <person name="Zaha A."/>
            <person name="Simpson A.J.G."/>
        </authorList>
    </citation>
    <scope>NUCLEOTIDE SEQUENCE [LARGE SCALE GENOMIC DNA]</scope>
    <source>
        <strain evidence="4">ATCC 12472 / DSM 30191 / JCM 1249 / NBRC 12614 / NCIMB 9131 / NCTC 9757</strain>
    </source>
</reference>
<proteinExistence type="predicted"/>
<keyword evidence="4" id="KW-1185">Reference proteome</keyword>
<evidence type="ECO:0000313" key="3">
    <source>
        <dbReference type="EMBL" id="AAQ59412.1"/>
    </source>
</evidence>
<dbReference type="KEGG" id="cvi:CV_1737"/>
<dbReference type="eggNOG" id="COG5295">
    <property type="taxonomic scope" value="Bacteria"/>
</dbReference>
<gene>
    <name evidence="3" type="ordered locus">CV_1737</name>
</gene>
<sequence>MAAEEHVVSGAQNEVVAQADASSASSVVSNAGQVDPSASASHEVVAGKTGYSPWLLGTALVGGLAAAAGGGGGGGGSSGSSSNGGNGGGPAPQPTAQFKGTVIDGYIKGADVFLVDRNGKEIATGQKTDDKGNFSINNPNGLAVKITGGVNVDTGAANTLELYAPAGQSGKVMVTPLTTLVHKLVTAHGMSNADAKAQVQKALSLKGDADLLTQDPIEAKNLEAHKAAVKVAIVIAGIGAGSAATDKVLADLVASIKSNSLQDLNQTLKTLVEQHVGSEKSATVELQMKAIDAAADFQKISESQKVIAGDTTPPEKAHIDVTTLVGAEAAKSPLTLKVKAASDAETVVVKFNGQVLVADGKGAYSIDASKLDDGDYKVEVISADKAGNASISSQTITIDTTAPVVEIQALGGQAGFSKGFTVNAGAVVTGVDLAKFDKTSKDGIDTYIAKAGAFKGDEALKLDASLIDAAGNEGKAGLELKIDTIAPAVPTIALKVDSGTVGDKITNDATLEISPATDGVGRVFKVDGVQTSGYDAGKLAEGKHTVEVIDTDAAGNSVSSGEFVFDLAKTAPVVALKTITGEGGFSHGFTVNAGAVVTGVDLAKFDKTSKDGIDTYIAKAGAFKGDEALKLDASLIDGAGNEGKAGLELKIDTIAPAVPTIALKVDSGSVGDKITNDATLEISPAADGVGRVYKVDGVQTSGYDAGKLADGKHTVEVIDTDAAGNSVSSGEFVFDLAKTAPVVALKAITGEGGFSHGFTVNTDAVVTGVDLAKFDKTSKDGIDTYIAKAGAFKGDEALKLDASLIDAAGNEGKAGLELKIDTIVPAQPTVALKVDSGIAGDRLTNEATLDISSAADGVSRVIKVDGVKVDGYYGGELTEGKHTVEVVDTDVAGNSVSSGEFAFELDRTAPVVTLETIYREAGFYSGFTVTAGAVVAGVDLAKFDKTSKNGVDTYIAKVGEFKGDEVLKLSASLKDAAGNEGKSRDVELKIDSTVPAQPTIALKVDSGIAGDQLTNDATLNISETAAGVTRVIKLDGFKLDYYNPNHMDHYDPSKLTDGLHKVEVIDTNAVGNSISSGEFSFVLDKTPPKWPLLKLVEDTGTKGDNITRNGEYTVSAEDGVRVEYKVYGDAEWHANKPVAVEGRNYTNIIMARAVDKAGNVSDETELKFTLVTTPPPKPSLLIDVSNNIVDDPLLTNKNLHGISSAYWAEYSVDGKRWTHLEQNAGASYLGSAEGVNHFYARATDEAGNVSEIGEYTFTKDTIPPAPAEINIDPLINGDRAKSPFSFTVKNPDDVVKTLVSFSGMGFGDFAANSDVNGSYVIDPKGLINGVYKIQVLSYDKAGNKTVSYKDFTLDTITPHIFLVHDTGRSAVDGITSDGYFDVTAMPELGATFSYSSDGGLTWSQYKPDAVEGLNVIKVIARPEAGGASSAAELRFILDTHAPDVPTIALKVDSGIVGDKITNDAALEFSKLEDGATRVIKLDHVKVDGYDPGKLGEGKHTIEVIDTDAAGNSASSGEFTFELDKPAPLLDIRALYLDGQVDYSKGFSVTTGATVTGVNLAKFDKSSHDGLDFYIAKNNAFNGEILLANASLTDAAGNESKAFQRFKVDTTPPDVRVTPLNPHNGFSDGFIVPAGAEVSGVDLKDFYKTTEMDSPDYYGGADVYRPSTIKFNDEMVTVVARLKDQVGNVGQAELTIKIDNVPPTLELRAIPHKGSYSSGFTVTKDAEVDGPLDKFDKTVDSTGQLYIYTAKAGAFDGESPIISASLKDAAGNVAKATIQPKIDTTAPHTSGIYSVGGRAIAHGFGVDAGAEVIGVDLTKFVKSFDGAKQWDIYTARDGAFNGELVAVNVRQVDGAGNASDTTSGSLRIDTQAPDAPGFTFAAGNSINFVAEEHASLWYSVDGIQWDGVKPLILPFKPQFGSYLAHQVDEGGNVSAAVKTFYSTTTQADQFDIQKADPASKVVLKFNKTMDHIHLEGLAVTADTDLSGKVSAEQAGGDVKLTFAQDSGFAGSLVLHNVTLTPEELHKPNVLFV</sequence>
<dbReference type="NCBIfam" id="NF033510">
    <property type="entry name" value="Ca_tandemer"/>
    <property type="match status" value="1"/>
</dbReference>
<dbReference type="EMBL" id="AE016825">
    <property type="protein sequence ID" value="AAQ59412.1"/>
    <property type="molecule type" value="Genomic_DNA"/>
</dbReference>
<name>Q7NX90_CHRVO</name>
<evidence type="ECO:0000256" key="1">
    <source>
        <dbReference type="SAM" id="MobiDB-lite"/>
    </source>
</evidence>
<feature type="compositionally biased region" description="Gly residues" evidence="1">
    <location>
        <begin position="71"/>
        <end position="90"/>
    </location>
</feature>
<feature type="domain" description="Bacterial Ig-like" evidence="2">
    <location>
        <begin position="339"/>
        <end position="400"/>
    </location>
</feature>
<dbReference type="Proteomes" id="UP000001424">
    <property type="component" value="Chromosome"/>
</dbReference>
<dbReference type="eggNOG" id="COG4932">
    <property type="taxonomic scope" value="Bacteria"/>
</dbReference>
<dbReference type="InterPro" id="IPR013783">
    <property type="entry name" value="Ig-like_fold"/>
</dbReference>
<evidence type="ECO:0000259" key="2">
    <source>
        <dbReference type="Pfam" id="PF19077"/>
    </source>
</evidence>
<dbReference type="HOGENOM" id="CLU_233415_0_0_4"/>
<dbReference type="InterPro" id="IPR044016">
    <property type="entry name" value="Big_13"/>
</dbReference>
<accession>Q7NX90</accession>
<feature type="region of interest" description="Disordered" evidence="1">
    <location>
        <begin position="71"/>
        <end position="97"/>
    </location>
</feature>
<dbReference type="Pfam" id="PF19077">
    <property type="entry name" value="Big_13"/>
    <property type="match status" value="1"/>
</dbReference>
<organism evidence="3 4">
    <name type="scientific">Chromobacterium violaceum (strain ATCC 12472 / DSM 30191 / JCM 1249 / CCUG 213 / NBRC 12614 / NCIMB 9131 / NCTC 9757 / MK)</name>
    <dbReference type="NCBI Taxonomy" id="243365"/>
    <lineage>
        <taxon>Bacteria</taxon>
        <taxon>Pseudomonadati</taxon>
        <taxon>Pseudomonadota</taxon>
        <taxon>Betaproteobacteria</taxon>
        <taxon>Neisseriales</taxon>
        <taxon>Chromobacteriaceae</taxon>
        <taxon>Chromobacterium</taxon>
    </lineage>
</organism>